<accession>M8A782</accession>
<organism evidence="8">
    <name type="scientific">Triticum urartu</name>
    <name type="common">Red wild einkorn</name>
    <name type="synonym">Crithodium urartu</name>
    <dbReference type="NCBI Taxonomy" id="4572"/>
    <lineage>
        <taxon>Eukaryota</taxon>
        <taxon>Viridiplantae</taxon>
        <taxon>Streptophyta</taxon>
        <taxon>Embryophyta</taxon>
        <taxon>Tracheophyta</taxon>
        <taxon>Spermatophyta</taxon>
        <taxon>Magnoliopsida</taxon>
        <taxon>Liliopsida</taxon>
        <taxon>Poales</taxon>
        <taxon>Poaceae</taxon>
        <taxon>BOP clade</taxon>
        <taxon>Pooideae</taxon>
        <taxon>Triticodae</taxon>
        <taxon>Triticeae</taxon>
        <taxon>Triticinae</taxon>
        <taxon>Triticum</taxon>
    </lineage>
</organism>
<evidence type="ECO:0000313" key="8">
    <source>
        <dbReference type="EMBL" id="EMS56299.1"/>
    </source>
</evidence>
<feature type="compositionally biased region" description="Basic and acidic residues" evidence="7">
    <location>
        <begin position="827"/>
        <end position="836"/>
    </location>
</feature>
<gene>
    <name evidence="8" type="ORF">TRIUR3_11875</name>
</gene>
<dbReference type="PANTHER" id="PTHR22597:SF23">
    <property type="entry name" value="POLYCOMB PROTEIN VEFS-BOX DOMAIN-CONTAINING PROTEIN"/>
    <property type="match status" value="1"/>
</dbReference>
<dbReference type="Pfam" id="PF00078">
    <property type="entry name" value="RVT_1"/>
    <property type="match status" value="1"/>
</dbReference>
<keyword evidence="4" id="KW-0862">Zinc</keyword>
<dbReference type="GO" id="GO:0008270">
    <property type="term" value="F:zinc ion binding"/>
    <property type="evidence" value="ECO:0007669"/>
    <property type="project" value="UniProtKB-KW"/>
</dbReference>
<dbReference type="InterPro" id="IPR056068">
    <property type="entry name" value="EMF2-like_DUF7651"/>
</dbReference>
<evidence type="ECO:0000256" key="2">
    <source>
        <dbReference type="ARBA" id="ARBA00022723"/>
    </source>
</evidence>
<dbReference type="CDD" id="cd21553">
    <property type="entry name" value="VEFS-box_EMF2-like"/>
    <property type="match status" value="1"/>
</dbReference>
<dbReference type="GO" id="GO:0005634">
    <property type="term" value="C:nucleus"/>
    <property type="evidence" value="ECO:0007669"/>
    <property type="project" value="TreeGrafter"/>
</dbReference>
<dbReference type="CDD" id="cd01650">
    <property type="entry name" value="RT_nLTR_like"/>
    <property type="match status" value="1"/>
</dbReference>
<dbReference type="eggNOG" id="KOG2350">
    <property type="taxonomic scope" value="Eukaryota"/>
</dbReference>
<dbReference type="Pfam" id="PF09733">
    <property type="entry name" value="VEFS-Box"/>
    <property type="match status" value="1"/>
</dbReference>
<keyword evidence="2" id="KW-0479">Metal-binding</keyword>
<proteinExistence type="inferred from homology"/>
<dbReference type="InterPro" id="IPR019135">
    <property type="entry name" value="Polycomb_protein_VEFS-Box"/>
</dbReference>
<evidence type="ECO:0000256" key="3">
    <source>
        <dbReference type="ARBA" id="ARBA00022771"/>
    </source>
</evidence>
<dbReference type="SUPFAM" id="SSF56672">
    <property type="entry name" value="DNA/RNA polymerases"/>
    <property type="match status" value="1"/>
</dbReference>
<evidence type="ECO:0000256" key="1">
    <source>
        <dbReference type="ARBA" id="ARBA00007416"/>
    </source>
</evidence>
<dbReference type="Pfam" id="PF24663">
    <property type="entry name" value="DUF7651"/>
    <property type="match status" value="1"/>
</dbReference>
<dbReference type="EMBL" id="KD160128">
    <property type="protein sequence ID" value="EMS56299.1"/>
    <property type="molecule type" value="Genomic_DNA"/>
</dbReference>
<reference evidence="8" key="1">
    <citation type="journal article" date="2013" name="Nature">
        <title>Draft genome of the wheat A-genome progenitor Triticum urartu.</title>
        <authorList>
            <person name="Ling H.Q."/>
            <person name="Zhao S."/>
            <person name="Liu D."/>
            <person name="Wang J."/>
            <person name="Sun H."/>
            <person name="Zhang C."/>
            <person name="Fan H."/>
            <person name="Li D."/>
            <person name="Dong L."/>
            <person name="Tao Y."/>
            <person name="Gao C."/>
            <person name="Wu H."/>
            <person name="Li Y."/>
            <person name="Cui Y."/>
            <person name="Guo X."/>
            <person name="Zheng S."/>
            <person name="Wang B."/>
            <person name="Yu K."/>
            <person name="Liang Q."/>
            <person name="Yang W."/>
            <person name="Lou X."/>
            <person name="Chen J."/>
            <person name="Feng M."/>
            <person name="Jian J."/>
            <person name="Zhang X."/>
            <person name="Luo G."/>
            <person name="Jiang Y."/>
            <person name="Liu J."/>
            <person name="Wang Z."/>
            <person name="Sha Y."/>
            <person name="Zhang B."/>
            <person name="Wu H."/>
            <person name="Tang D."/>
            <person name="Shen Q."/>
            <person name="Xue P."/>
            <person name="Zou S."/>
            <person name="Wang X."/>
            <person name="Liu X."/>
            <person name="Wang F."/>
            <person name="Yang Y."/>
            <person name="An X."/>
            <person name="Dong Z."/>
            <person name="Zhang K."/>
            <person name="Zhang X."/>
            <person name="Luo M.C."/>
            <person name="Dvorak J."/>
            <person name="Tong Y."/>
            <person name="Wang J."/>
            <person name="Yang H."/>
            <person name="Li Z."/>
            <person name="Wang D."/>
            <person name="Zhang A."/>
            <person name="Wang J."/>
        </authorList>
    </citation>
    <scope>NUCLEOTIDE SEQUENCE</scope>
</reference>
<dbReference type="GO" id="GO:0031490">
    <property type="term" value="F:chromatin DNA binding"/>
    <property type="evidence" value="ECO:0007669"/>
    <property type="project" value="TreeGrafter"/>
</dbReference>
<sequence>MPEEWRLSILVPIFKNKGDVQSFTNYRGIKLMSHTMKLWERVIEHRLRRMTSVTKNQFGFMPGRSTMEAIFLVRQLMKRYREQKKDLHMVFIDLEKAYDKIPRNVMWWALEKHKVPTKYITLIKDMYDNVVTSVRTSDVDIDDFPIKIGLHQGSALSPYLFALVMDEVTRDIQGDIPCTTRCEEEEVSLDGEVVPQKDTFRYLGSMLQEDGGVDEDVDHRIKAGWMKWRQASVILCDKRVPQKLKGKFYRTAVRPAMLYGAECWPTKRRHVQQLGMTEMRMLRWMCGHTRKDQVRNDDIRDRVGVAPIEEKLVQHRLRWFGHIQRMPPEAPMHSGRLKHAENVKRGRGRPNLTREESIKRDLKDWSITKDMDKGAWKLAIHGRAGPDHMCRQPSTLELSPDEQLAAEETFKLYCKPVELCNVIQKRALDNPAFLQRCLHYMIQANRKKRIQLTVSLSRGTNTDHNIFPLYVLLATPTSDSIPLEGHSPIYRFSHACLLTSFTEFASKDHNKATFTIPDVKNIAATSRACNLSIILIRCVSDSEGQVGENNCSGDHVEASALRKLEGKCFWGKIPINLLGSSLENCVTLNVGHTVELASTVTMNPSFLEPKFLEQDSCLTFCSHKIDATGSYQLQVGISVQEAGARDMSESPYNSYSYSDVPPSSLHHIIRLRAGNVIFNFKYYNNTMQKTEVTEDFACAFCLVKCGSYKISEECQAVNVSLKADAWKMELVGKGVDPRHQTFSYCSRLKMRRRRSLATVENISPVHPHIMDSGSPEDAQAGSSKDEFVQREDDNNSVAPDSAEHDHSLNGSNLTPPTVLEFGKTRKLSAERSDPRNRQLLQKRQFFHSHRAQPMAVEQVLSDHDSEDEVDDDIADLEDRRMLADFLDVTKDEKLIMHMWNSFIRKQRVLADGHIPWACEGFSRLHGPQLVQNPPLLWCWRLVMIKLWNHSLLDARAMNTCNTILEGYQPNNKMF</sequence>
<keyword evidence="5" id="KW-0805">Transcription regulation</keyword>
<evidence type="ECO:0000256" key="7">
    <source>
        <dbReference type="SAM" id="MobiDB-lite"/>
    </source>
</evidence>
<dbReference type="eggNOG" id="KOG1075">
    <property type="taxonomic scope" value="Eukaryota"/>
</dbReference>
<evidence type="ECO:0000256" key="5">
    <source>
        <dbReference type="ARBA" id="ARBA00023015"/>
    </source>
</evidence>
<dbReference type="Pfam" id="PF23320">
    <property type="entry name" value="Zn_SUZ12"/>
    <property type="match status" value="1"/>
</dbReference>
<dbReference type="STRING" id="4572.M8A782"/>
<dbReference type="InterPro" id="IPR057540">
    <property type="entry name" value="Znf_SUZ12"/>
</dbReference>
<comment type="similarity">
    <text evidence="1">Belongs to the VEFS (VRN2-EMF2-FIS2-SU(Z)12) family.</text>
</comment>
<dbReference type="PANTHER" id="PTHR22597">
    <property type="entry name" value="POLYCOMB GROUP PROTEIN"/>
    <property type="match status" value="1"/>
</dbReference>
<dbReference type="InterPro" id="IPR043502">
    <property type="entry name" value="DNA/RNA_pol_sf"/>
</dbReference>
<feature type="compositionally biased region" description="Basic and acidic residues" evidence="7">
    <location>
        <begin position="783"/>
        <end position="793"/>
    </location>
</feature>
<evidence type="ECO:0000256" key="6">
    <source>
        <dbReference type="ARBA" id="ARBA00023163"/>
    </source>
</evidence>
<evidence type="ECO:0000256" key="4">
    <source>
        <dbReference type="ARBA" id="ARBA00022833"/>
    </source>
</evidence>
<keyword evidence="6" id="KW-0804">Transcription</keyword>
<feature type="region of interest" description="Disordered" evidence="7">
    <location>
        <begin position="762"/>
        <end position="837"/>
    </location>
</feature>
<keyword evidence="3" id="KW-0863">Zinc-finger</keyword>
<dbReference type="InterPro" id="IPR000477">
    <property type="entry name" value="RT_dom"/>
</dbReference>
<dbReference type="AlphaFoldDB" id="M8A782"/>
<name>M8A782_TRIUA</name>
<protein>
    <submittedName>
        <fullName evidence="8">Polycomb group protein EMBRYONIC FLOWER 2</fullName>
    </submittedName>
</protein>
<dbReference type="PROSITE" id="PS50878">
    <property type="entry name" value="RT_POL"/>
    <property type="match status" value="1"/>
</dbReference>